<evidence type="ECO:0000256" key="1">
    <source>
        <dbReference type="SAM" id="MobiDB-lite"/>
    </source>
</evidence>
<dbReference type="HOGENOM" id="CLU_333158_0_0_1"/>
<reference evidence="3" key="1">
    <citation type="journal article" date="2007" name="Plant Cell">
        <title>Dothideomycete-plant interactions illuminated by genome sequencing and EST analysis of the wheat pathogen Stagonospora nodorum.</title>
        <authorList>
            <person name="Hane J.K."/>
            <person name="Lowe R.G."/>
            <person name="Solomon P.S."/>
            <person name="Tan K.C."/>
            <person name="Schoch C.L."/>
            <person name="Spatafora J.W."/>
            <person name="Crous P.W."/>
            <person name="Kodira C."/>
            <person name="Birren B.W."/>
            <person name="Galagan J.E."/>
            <person name="Torriani S.F."/>
            <person name="McDonald B.A."/>
            <person name="Oliver R.P."/>
        </authorList>
    </citation>
    <scope>NUCLEOTIDE SEQUENCE [LARGE SCALE GENOMIC DNA]</scope>
    <source>
        <strain evidence="3">SN15 / ATCC MYA-4574 / FGSC 10173</strain>
    </source>
</reference>
<feature type="region of interest" description="Disordered" evidence="1">
    <location>
        <begin position="143"/>
        <end position="178"/>
    </location>
</feature>
<proteinExistence type="predicted"/>
<dbReference type="VEuPathDB" id="FungiDB:JI435_143480"/>
<feature type="region of interest" description="Disordered" evidence="1">
    <location>
        <begin position="62"/>
        <end position="94"/>
    </location>
</feature>
<dbReference type="GeneID" id="5981463"/>
<gene>
    <name evidence="2" type="ORF">SNOG_14348</name>
</gene>
<protein>
    <submittedName>
        <fullName evidence="2">Uncharacterized protein</fullName>
    </submittedName>
</protein>
<dbReference type="EMBL" id="CH445355">
    <property type="protein sequence ID" value="EAT78219.1"/>
    <property type="molecule type" value="Genomic_DNA"/>
</dbReference>
<evidence type="ECO:0000313" key="2">
    <source>
        <dbReference type="EMBL" id="EAT78219.1"/>
    </source>
</evidence>
<organism evidence="2 3">
    <name type="scientific">Phaeosphaeria nodorum (strain SN15 / ATCC MYA-4574 / FGSC 10173)</name>
    <name type="common">Glume blotch fungus</name>
    <name type="synonym">Parastagonospora nodorum</name>
    <dbReference type="NCBI Taxonomy" id="321614"/>
    <lineage>
        <taxon>Eukaryota</taxon>
        <taxon>Fungi</taxon>
        <taxon>Dikarya</taxon>
        <taxon>Ascomycota</taxon>
        <taxon>Pezizomycotina</taxon>
        <taxon>Dothideomycetes</taxon>
        <taxon>Pleosporomycetidae</taxon>
        <taxon>Pleosporales</taxon>
        <taxon>Pleosporineae</taxon>
        <taxon>Phaeosphaeriaceae</taxon>
        <taxon>Parastagonospora</taxon>
    </lineage>
</organism>
<feature type="region of interest" description="Disordered" evidence="1">
    <location>
        <begin position="700"/>
        <end position="740"/>
    </location>
</feature>
<feature type="compositionally biased region" description="Basic residues" evidence="1">
    <location>
        <begin position="701"/>
        <end position="712"/>
    </location>
</feature>
<dbReference type="InParanoid" id="Q0U1G5"/>
<feature type="region of interest" description="Disordered" evidence="1">
    <location>
        <begin position="835"/>
        <end position="855"/>
    </location>
</feature>
<feature type="compositionally biased region" description="Low complexity" evidence="1">
    <location>
        <begin position="143"/>
        <end position="158"/>
    </location>
</feature>
<feature type="region of interest" description="Disordered" evidence="1">
    <location>
        <begin position="247"/>
        <end position="285"/>
    </location>
</feature>
<dbReference type="AlphaFoldDB" id="Q0U1G5"/>
<feature type="region of interest" description="Disordered" evidence="1">
    <location>
        <begin position="792"/>
        <end position="820"/>
    </location>
</feature>
<dbReference type="VEuPathDB" id="FungiDB:JI435_308940"/>
<name>Q0U1G5_PHANO</name>
<dbReference type="OMA" id="RICFCQP"/>
<dbReference type="KEGG" id="pno:SNOG_14348"/>
<dbReference type="Proteomes" id="UP000001055">
    <property type="component" value="Unassembled WGS sequence"/>
</dbReference>
<feature type="region of interest" description="Disordered" evidence="1">
    <location>
        <begin position="638"/>
        <end position="667"/>
    </location>
</feature>
<dbReference type="eggNOG" id="ENOG502T4DM">
    <property type="taxonomic scope" value="Eukaryota"/>
</dbReference>
<sequence>MALPHAARYDCSDGYSFSSNPRTRSHIPARADWNPASALATPSQSQNVPQETFAFYNAILNTDASPGGGTNEPLRYDDSSTRNTDVIGAQEGEGQQCGVRAIPYHLDVRFANRSNGAPLSTIIEQGSYSTLNSGGSLLGASHLPSSSSAGMPSPGGAAYRDSRILDGSNVDRSPENTPQKYTMAHASGAYRILSDNDQHHRIIDTTTPITTAQELPQSPKMQISEPDTRYSDVRPRDVLRGLLQNVRAASRTQSRSSSLTHTPVVGKRDSRPETNDSSPLCQVPGDYHGPKQAACLTGGHTSNAMQSLFSTTPHAPILSSRPTNRKTSLTSHSVAAGEPTCQPSKQLSLPPFKHIHTPEPIPRTLVTPGVWPSRDRASSVRLVPPEPRDVACVTASVGASTFSERCNDINSTLDTFYGVSVLSESASSLHKHECAKQPSQNTSFCSTLSTSYSGTVLGVDLDLQFKTPGSFTPQTAELERQASFSGSLDSIYATPMNHTRRSITSSALTSLLPIAAASGVVRANFDTPKISFYSPSGNLIQAEGSSSPELSKSITSSPTRPALYYNESKRLYAHKTLSATACSPPARPTLVPLTTLPAITAPVPSHLIHHHNYRHTEQSRIDSCESVIKLAPPVKGCGGVVRPRSSPPHAGITHPPHKTTTSKSQHRCKSTQSLIHDLRSDASFYKSRYIALACSPVPRRKDNRRTLHKRPVTKGPASAQRPKLESTRAAATEQKRRAAPRQKCVLGPRAGHVLRVCFCQPYDGAGTSSMFAGHKKKEDLHVELEGGARPVNHQTERRSKACRPHGSIRARQASTEPKSVSKNTLYTLASHIPTVENNPSYHADSPYPTTQANSPTVHYRQTSAFPDPKNMLFLQFSDALDQTSIQEARRYLQDRPIVNLNFCARARTHESPGGFFV</sequence>
<feature type="compositionally biased region" description="Low complexity" evidence="1">
    <location>
        <begin position="247"/>
        <end position="258"/>
    </location>
</feature>
<accession>Q0U1G5</accession>
<evidence type="ECO:0000313" key="3">
    <source>
        <dbReference type="Proteomes" id="UP000001055"/>
    </source>
</evidence>
<dbReference type="RefSeq" id="XP_001804539.1">
    <property type="nucleotide sequence ID" value="XM_001804487.1"/>
</dbReference>